<evidence type="ECO:0000313" key="2">
    <source>
        <dbReference type="EMBL" id="BBY31663.1"/>
    </source>
</evidence>
<evidence type="ECO:0000313" key="3">
    <source>
        <dbReference type="Proteomes" id="UP000467193"/>
    </source>
</evidence>
<name>A0A7I7QZ37_9MYCO</name>
<accession>A0A7I7QZ37</accession>
<keyword evidence="1" id="KW-0812">Transmembrane</keyword>
<dbReference type="KEGG" id="msei:MSEDJ_57590"/>
<protein>
    <recommendedName>
        <fullName evidence="4">DUF5666 domain-containing protein</fullName>
    </recommendedName>
</protein>
<keyword evidence="3" id="KW-1185">Reference proteome</keyword>
<organism evidence="2 3">
    <name type="scientific">Mycolicibacterium sediminis</name>
    <dbReference type="NCBI Taxonomy" id="1286180"/>
    <lineage>
        <taxon>Bacteria</taxon>
        <taxon>Bacillati</taxon>
        <taxon>Actinomycetota</taxon>
        <taxon>Actinomycetes</taxon>
        <taxon>Mycobacteriales</taxon>
        <taxon>Mycobacteriaceae</taxon>
        <taxon>Mycolicibacterium</taxon>
    </lineage>
</organism>
<proteinExistence type="predicted"/>
<reference evidence="2 3" key="1">
    <citation type="journal article" date="2019" name="Emerg. Microbes Infect.">
        <title>Comprehensive subspecies identification of 175 nontuberculous mycobacteria species based on 7547 genomic profiles.</title>
        <authorList>
            <person name="Matsumoto Y."/>
            <person name="Kinjo T."/>
            <person name="Motooka D."/>
            <person name="Nabeya D."/>
            <person name="Jung N."/>
            <person name="Uechi K."/>
            <person name="Horii T."/>
            <person name="Iida T."/>
            <person name="Fujita J."/>
            <person name="Nakamura S."/>
        </authorList>
    </citation>
    <scope>NUCLEOTIDE SEQUENCE [LARGE SCALE GENOMIC DNA]</scope>
    <source>
        <strain evidence="2 3">JCM 17899</strain>
    </source>
</reference>
<dbReference type="Proteomes" id="UP000467193">
    <property type="component" value="Chromosome"/>
</dbReference>
<gene>
    <name evidence="2" type="ORF">MSEDJ_57590</name>
</gene>
<dbReference type="EMBL" id="AP022588">
    <property type="protein sequence ID" value="BBY31663.1"/>
    <property type="molecule type" value="Genomic_DNA"/>
</dbReference>
<sequence length="154" mass="15549">MGSRHRRQDHGTYDRETRRMVAIYLSISCAVAFAAIVAAVLVRTAGGVTPAAAAPTISSAAAQTISQEGRLVAVTPTSLTARGADGVARTYAVTAQTNAITASGSQLGDAVGTFSVDDEVAIVGVVRDGTAVATAVAHRAVSALNGPPMETITP</sequence>
<keyword evidence="1" id="KW-0472">Membrane</keyword>
<keyword evidence="1" id="KW-1133">Transmembrane helix</keyword>
<evidence type="ECO:0000256" key="1">
    <source>
        <dbReference type="SAM" id="Phobius"/>
    </source>
</evidence>
<dbReference type="AlphaFoldDB" id="A0A7I7QZ37"/>
<feature type="transmembrane region" description="Helical" evidence="1">
    <location>
        <begin position="21"/>
        <end position="42"/>
    </location>
</feature>
<evidence type="ECO:0008006" key="4">
    <source>
        <dbReference type="Google" id="ProtNLM"/>
    </source>
</evidence>